<dbReference type="GO" id="GO:0006261">
    <property type="term" value="P:DNA-templated DNA replication"/>
    <property type="evidence" value="ECO:0007669"/>
    <property type="project" value="TreeGrafter"/>
</dbReference>
<evidence type="ECO:0000256" key="2">
    <source>
        <dbReference type="ARBA" id="ARBA00014363"/>
    </source>
</evidence>
<comment type="catalytic activity">
    <reaction evidence="7">
        <text>DNA(n) + a 2'-deoxyribonucleoside 5'-triphosphate = DNA(n+1) + diphosphate</text>
        <dbReference type="Rhea" id="RHEA:22508"/>
        <dbReference type="Rhea" id="RHEA-COMP:17339"/>
        <dbReference type="Rhea" id="RHEA-COMP:17340"/>
        <dbReference type="ChEBI" id="CHEBI:33019"/>
        <dbReference type="ChEBI" id="CHEBI:61560"/>
        <dbReference type="ChEBI" id="CHEBI:173112"/>
        <dbReference type="EC" id="2.7.7.7"/>
    </reaction>
</comment>
<evidence type="ECO:0000259" key="8">
    <source>
        <dbReference type="Pfam" id="PF09115"/>
    </source>
</evidence>
<evidence type="ECO:0000256" key="4">
    <source>
        <dbReference type="ARBA" id="ARBA00022695"/>
    </source>
</evidence>
<dbReference type="NCBIfam" id="TIGR00678">
    <property type="entry name" value="holB"/>
    <property type="match status" value="1"/>
</dbReference>
<dbReference type="PANTHER" id="PTHR11669:SF8">
    <property type="entry name" value="DNA POLYMERASE III SUBUNIT DELTA"/>
    <property type="match status" value="1"/>
</dbReference>
<evidence type="ECO:0000313" key="10">
    <source>
        <dbReference type="Proteomes" id="UP000189670"/>
    </source>
</evidence>
<dbReference type="GO" id="GO:0008408">
    <property type="term" value="F:3'-5' exonuclease activity"/>
    <property type="evidence" value="ECO:0007669"/>
    <property type="project" value="InterPro"/>
</dbReference>
<gene>
    <name evidence="9" type="ORF">OMM_05864</name>
</gene>
<proteinExistence type="predicted"/>
<comment type="caution">
    <text evidence="9">The sequence shown here is derived from an EMBL/GenBank/DDBJ whole genome shotgun (WGS) entry which is preliminary data.</text>
</comment>
<accession>A0A1V1NTN0</accession>
<dbReference type="Pfam" id="PF13177">
    <property type="entry name" value="DNA_pol3_delta2"/>
    <property type="match status" value="1"/>
</dbReference>
<dbReference type="GO" id="GO:0003887">
    <property type="term" value="F:DNA-directed DNA polymerase activity"/>
    <property type="evidence" value="ECO:0007669"/>
    <property type="project" value="UniProtKB-KW"/>
</dbReference>
<dbReference type="InterPro" id="IPR004622">
    <property type="entry name" value="DNA_pol_HolB"/>
</dbReference>
<dbReference type="Proteomes" id="UP000189670">
    <property type="component" value="Unassembled WGS sequence"/>
</dbReference>
<keyword evidence="6" id="KW-0239">DNA-directed DNA polymerase</keyword>
<dbReference type="PANTHER" id="PTHR11669">
    <property type="entry name" value="REPLICATION FACTOR C / DNA POLYMERASE III GAMMA-TAU SUBUNIT"/>
    <property type="match status" value="1"/>
</dbReference>
<name>A0A1V1NTN0_9BACT</name>
<evidence type="ECO:0000313" key="9">
    <source>
        <dbReference type="EMBL" id="ETR65940.1"/>
    </source>
</evidence>
<evidence type="ECO:0000256" key="6">
    <source>
        <dbReference type="ARBA" id="ARBA00022932"/>
    </source>
</evidence>
<evidence type="ECO:0000256" key="7">
    <source>
        <dbReference type="ARBA" id="ARBA00049244"/>
    </source>
</evidence>
<evidence type="ECO:0000256" key="3">
    <source>
        <dbReference type="ARBA" id="ARBA00022679"/>
    </source>
</evidence>
<evidence type="ECO:0000256" key="5">
    <source>
        <dbReference type="ARBA" id="ARBA00022705"/>
    </source>
</evidence>
<dbReference type="Pfam" id="PF09115">
    <property type="entry name" value="DNApol3-delta_C"/>
    <property type="match status" value="1"/>
</dbReference>
<dbReference type="GO" id="GO:0003677">
    <property type="term" value="F:DNA binding"/>
    <property type="evidence" value="ECO:0007669"/>
    <property type="project" value="InterPro"/>
</dbReference>
<dbReference type="InterPro" id="IPR027417">
    <property type="entry name" value="P-loop_NTPase"/>
</dbReference>
<organism evidence="9 10">
    <name type="scientific">Candidatus Magnetoglobus multicellularis str. Araruama</name>
    <dbReference type="NCBI Taxonomy" id="890399"/>
    <lineage>
        <taxon>Bacteria</taxon>
        <taxon>Pseudomonadati</taxon>
        <taxon>Thermodesulfobacteriota</taxon>
        <taxon>Desulfobacteria</taxon>
        <taxon>Desulfobacterales</taxon>
        <taxon>Desulfobacteraceae</taxon>
        <taxon>Candidatus Magnetoglobus</taxon>
    </lineage>
</organism>
<protein>
    <recommendedName>
        <fullName evidence="2">DNA polymerase III subunit delta'</fullName>
        <ecNumber evidence="1">2.7.7.7</ecNumber>
    </recommendedName>
</protein>
<dbReference type="AlphaFoldDB" id="A0A1V1NTN0"/>
<keyword evidence="3" id="KW-0808">Transferase</keyword>
<dbReference type="EMBL" id="ATBP01002367">
    <property type="protein sequence ID" value="ETR65940.1"/>
    <property type="molecule type" value="Genomic_DNA"/>
</dbReference>
<feature type="domain" description="DNA polymerase III delta subunit C-terminal" evidence="8">
    <location>
        <begin position="208"/>
        <end position="318"/>
    </location>
</feature>
<dbReference type="InterPro" id="IPR050238">
    <property type="entry name" value="DNA_Rep/Repair_Clamp_Loader"/>
</dbReference>
<dbReference type="Gene3D" id="3.40.50.300">
    <property type="entry name" value="P-loop containing nucleotide triphosphate hydrolases"/>
    <property type="match status" value="1"/>
</dbReference>
<keyword evidence="5" id="KW-0235">DNA replication</keyword>
<evidence type="ECO:0000256" key="1">
    <source>
        <dbReference type="ARBA" id="ARBA00012417"/>
    </source>
</evidence>
<dbReference type="GO" id="GO:0009360">
    <property type="term" value="C:DNA polymerase III complex"/>
    <property type="evidence" value="ECO:0007669"/>
    <property type="project" value="InterPro"/>
</dbReference>
<dbReference type="SUPFAM" id="SSF52540">
    <property type="entry name" value="P-loop containing nucleoside triphosphate hydrolases"/>
    <property type="match status" value="1"/>
</dbReference>
<keyword evidence="4" id="KW-0548">Nucleotidyltransferase</keyword>
<dbReference type="InterPro" id="IPR015199">
    <property type="entry name" value="DNA_pol_III_delta_C"/>
</dbReference>
<dbReference type="EC" id="2.7.7.7" evidence="1"/>
<reference evidence="10" key="1">
    <citation type="submission" date="2012-11" db="EMBL/GenBank/DDBJ databases">
        <authorList>
            <person name="Lucero-Rivera Y.E."/>
            <person name="Tovar-Ramirez D."/>
        </authorList>
    </citation>
    <scope>NUCLEOTIDE SEQUENCE [LARGE SCALE GENOMIC DNA]</scope>
    <source>
        <strain evidence="10">Araruama</strain>
    </source>
</reference>
<sequence length="321" mass="37134">MIYLSDSHKPIRYLISAFQGNRLHHAFLFTGIEGVGRFNAAIQFSMVCNCENRSDLTEPCLECPTCRRIYTNQHPDMIRIQPEGTSIKISQIRNLRKKLSYKPVDADTRFVFVIKANLMTIESANALLKILEEPPDCTVFILIVENQNDVLQTISSRCQQIRFSPCEETTIVADLLKTNDINPDTARLIAGLSFGSFIRASLYLKKKWMTKRSYILSRLEKLDQMSSGFRLCFAEQLSKKKDDIPVILDIIMSWFRDILIYRYCPERIINKDYQQSIYDHAVKYSREAVIQKIEQIQIVQKDVAANLNIRLALDQLILLQL</sequence>